<proteinExistence type="predicted"/>
<dbReference type="KEGG" id="lbc:LACBIDRAFT_319108"/>
<feature type="region of interest" description="Disordered" evidence="2">
    <location>
        <begin position="595"/>
        <end position="615"/>
    </location>
</feature>
<dbReference type="PROSITE" id="PS50172">
    <property type="entry name" value="BRCT"/>
    <property type="match status" value="1"/>
</dbReference>
<dbReference type="Pfam" id="PF14716">
    <property type="entry name" value="HHH_8"/>
    <property type="match status" value="1"/>
</dbReference>
<gene>
    <name evidence="4" type="ORF">LACBIDRAFT_319108</name>
</gene>
<evidence type="ECO:0000256" key="2">
    <source>
        <dbReference type="SAM" id="MobiDB-lite"/>
    </source>
</evidence>
<dbReference type="OrthoDB" id="205514at2759"/>
<accession>B0D7W4</accession>
<dbReference type="Proteomes" id="UP000001194">
    <property type="component" value="Unassembled WGS sequence"/>
</dbReference>
<dbReference type="GeneID" id="6075567"/>
<evidence type="ECO:0000313" key="4">
    <source>
        <dbReference type="EMBL" id="EDR09476.1"/>
    </source>
</evidence>
<dbReference type="InterPro" id="IPR027421">
    <property type="entry name" value="DNA_pol_lamdba_lyase_dom_sf"/>
</dbReference>
<dbReference type="STRING" id="486041.B0D7W4"/>
<evidence type="ECO:0000256" key="1">
    <source>
        <dbReference type="PIRSR" id="PIRSR622312-50"/>
    </source>
</evidence>
<dbReference type="SUPFAM" id="SSF47802">
    <property type="entry name" value="DNA polymerase beta, N-terminal domain-like"/>
    <property type="match status" value="1"/>
</dbReference>
<dbReference type="EMBL" id="DS547099">
    <property type="protein sequence ID" value="EDR09476.1"/>
    <property type="molecule type" value="Genomic_DNA"/>
</dbReference>
<dbReference type="InParanoid" id="B0D7W4"/>
<dbReference type="InterPro" id="IPR001357">
    <property type="entry name" value="BRCT_dom"/>
</dbReference>
<dbReference type="GO" id="GO:0005634">
    <property type="term" value="C:nucleus"/>
    <property type="evidence" value="ECO:0007669"/>
    <property type="project" value="TreeGrafter"/>
</dbReference>
<dbReference type="PANTHER" id="PTHR11276">
    <property type="entry name" value="DNA POLYMERASE TYPE-X FAMILY MEMBER"/>
    <property type="match status" value="1"/>
</dbReference>
<dbReference type="SUPFAM" id="SSF52113">
    <property type="entry name" value="BRCT domain"/>
    <property type="match status" value="1"/>
</dbReference>
<dbReference type="GO" id="GO:0003887">
    <property type="term" value="F:DNA-directed DNA polymerase activity"/>
    <property type="evidence" value="ECO:0007669"/>
    <property type="project" value="InterPro"/>
</dbReference>
<dbReference type="Gene3D" id="1.10.150.110">
    <property type="entry name" value="DNA polymerase beta, N-terminal domain-like"/>
    <property type="match status" value="1"/>
</dbReference>
<dbReference type="Gene3D" id="1.10.150.20">
    <property type="entry name" value="5' to 3' exonuclease, C-terminal subdomain"/>
    <property type="match status" value="1"/>
</dbReference>
<dbReference type="GO" id="GO:0006303">
    <property type="term" value="P:double-strand break repair via nonhomologous end joining"/>
    <property type="evidence" value="ECO:0007669"/>
    <property type="project" value="TreeGrafter"/>
</dbReference>
<dbReference type="RefSeq" id="XP_001879825.1">
    <property type="nucleotide sequence ID" value="XM_001879790.1"/>
</dbReference>
<keyword evidence="5" id="KW-1185">Reference proteome</keyword>
<dbReference type="GO" id="GO:0003677">
    <property type="term" value="F:DNA binding"/>
    <property type="evidence" value="ECO:0007669"/>
    <property type="project" value="InterPro"/>
</dbReference>
<dbReference type="InterPro" id="IPR010996">
    <property type="entry name" value="HHH_MUS81"/>
</dbReference>
<name>B0D7W4_LACBS</name>
<dbReference type="SUPFAM" id="SSF81585">
    <property type="entry name" value="PsbU/PolX domain-like"/>
    <property type="match status" value="1"/>
</dbReference>
<dbReference type="InterPro" id="IPR022312">
    <property type="entry name" value="DNA_pol_X"/>
</dbReference>
<organism evidence="5">
    <name type="scientific">Laccaria bicolor (strain S238N-H82 / ATCC MYA-4686)</name>
    <name type="common">Bicoloured deceiver</name>
    <name type="synonym">Laccaria laccata var. bicolor</name>
    <dbReference type="NCBI Taxonomy" id="486041"/>
    <lineage>
        <taxon>Eukaryota</taxon>
        <taxon>Fungi</taxon>
        <taxon>Dikarya</taxon>
        <taxon>Basidiomycota</taxon>
        <taxon>Agaricomycotina</taxon>
        <taxon>Agaricomycetes</taxon>
        <taxon>Agaricomycetidae</taxon>
        <taxon>Agaricales</taxon>
        <taxon>Agaricineae</taxon>
        <taxon>Hydnangiaceae</taxon>
        <taxon>Laccaria</taxon>
    </lineage>
</organism>
<protein>
    <submittedName>
        <fullName evidence="4">Predicted protein</fullName>
    </submittedName>
</protein>
<dbReference type="InterPro" id="IPR036420">
    <property type="entry name" value="BRCT_dom_sf"/>
</dbReference>
<dbReference type="PANTHER" id="PTHR11276:SF28">
    <property type="entry name" value="DNA POLYMERASE LAMBDA"/>
    <property type="match status" value="1"/>
</dbReference>
<dbReference type="AlphaFoldDB" id="B0D7W4"/>
<feature type="domain" description="BRCT" evidence="3">
    <location>
        <begin position="401"/>
        <end position="501"/>
    </location>
</feature>
<feature type="active site" description="Nucleophile; Schiff-base intermediate with DNA; for 5'-dRP lyase activity" evidence="1">
    <location>
        <position position="680"/>
    </location>
</feature>
<dbReference type="HOGENOM" id="CLU_362488_0_0_1"/>
<dbReference type="Pfam" id="PF10391">
    <property type="entry name" value="DNA_pol_lambd_f"/>
    <property type="match status" value="1"/>
</dbReference>
<reference evidence="4 5" key="1">
    <citation type="journal article" date="2008" name="Nature">
        <title>The genome of Laccaria bicolor provides insights into mycorrhizal symbiosis.</title>
        <authorList>
            <person name="Martin F."/>
            <person name="Aerts A."/>
            <person name="Ahren D."/>
            <person name="Brun A."/>
            <person name="Danchin E.G.J."/>
            <person name="Duchaussoy F."/>
            <person name="Gibon J."/>
            <person name="Kohler A."/>
            <person name="Lindquist E."/>
            <person name="Pereda V."/>
            <person name="Salamov A."/>
            <person name="Shapiro H.J."/>
            <person name="Wuyts J."/>
            <person name="Blaudez D."/>
            <person name="Buee M."/>
            <person name="Brokstein P."/>
            <person name="Canbaeck B."/>
            <person name="Cohen D."/>
            <person name="Courty P.E."/>
            <person name="Coutinho P.M."/>
            <person name="Delaruelle C."/>
            <person name="Detter J.C."/>
            <person name="Deveau A."/>
            <person name="DiFazio S."/>
            <person name="Duplessis S."/>
            <person name="Fraissinet-Tachet L."/>
            <person name="Lucic E."/>
            <person name="Frey-Klett P."/>
            <person name="Fourrey C."/>
            <person name="Feussner I."/>
            <person name="Gay G."/>
            <person name="Grimwood J."/>
            <person name="Hoegger P.J."/>
            <person name="Jain P."/>
            <person name="Kilaru S."/>
            <person name="Labbe J."/>
            <person name="Lin Y.C."/>
            <person name="Legue V."/>
            <person name="Le Tacon F."/>
            <person name="Marmeisse R."/>
            <person name="Melayah D."/>
            <person name="Montanini B."/>
            <person name="Muratet M."/>
            <person name="Nehls U."/>
            <person name="Niculita-Hirzel H."/>
            <person name="Oudot-Le Secq M.P."/>
            <person name="Peter M."/>
            <person name="Quesneville H."/>
            <person name="Rajashekar B."/>
            <person name="Reich M."/>
            <person name="Rouhier N."/>
            <person name="Schmutz J."/>
            <person name="Yin T."/>
            <person name="Chalot M."/>
            <person name="Henrissat B."/>
            <person name="Kuees U."/>
            <person name="Lucas S."/>
            <person name="Van de Peer Y."/>
            <person name="Podila G.K."/>
            <person name="Polle A."/>
            <person name="Pukkila P.J."/>
            <person name="Richardson P.M."/>
            <person name="Rouze P."/>
            <person name="Sanders I.R."/>
            <person name="Stajich J.E."/>
            <person name="Tunlid A."/>
            <person name="Tuskan G."/>
            <person name="Grigoriev I.V."/>
        </authorList>
    </citation>
    <scope>NUCLEOTIDE SEQUENCE [LARGE SCALE GENOMIC DNA]</scope>
    <source>
        <strain evidence="5">S238N-H82 / ATCC MYA-4686</strain>
    </source>
</reference>
<evidence type="ECO:0000313" key="5">
    <source>
        <dbReference type="Proteomes" id="UP000001194"/>
    </source>
</evidence>
<sequence length="811" mass="90771">MDDLEQFFAEQESRINLPDEDIHNYLNRISKIASAKRRGRASHLAVIVSGNTTTDFSSPSIVSENPCDVSHRFSVKRSPSELGSALKRRRLSKVSKSQHRTIPLTDKEISISSMKLSPNDPLSLFNVATVDSQSVKSSSPPSVHHLESRQFVSDDDGFNMPSENLFLEQKPMLTTVHSSEANLTLPSEPASPILVFSKGSIKRSVSPESIDPSIVLKKTKLNFHPLNEGLFSRPANKSTDAAEGEKCIAEYRSNSQNQDPPTSPIEDPSLTSSFHLIDQVSEASTLFLEVKKRVAHHTTIKRRDKVVKLDLKPTKMGKVAAPLADKSSIIYVSSSPSTRASSPNLVPQDISVTEVNKSIAKTQTKVVMGKKAKPRLLTPMEYAQSLNEQITKGPFANAKKKYVRFLSGKHVFYTGGDMNYASKTTRGRMDLIVRHGGNLVPVYDPSVVTLVITDAQTRPTLRAMGLKHLRQIPDHIPTVAWPWMVSAISRAKVLDKNELEERMHSDLWIHAAFSDRIEAGPNLYYSSAQNDKIEEKHQRTDMSRISTQGMPAEAWATETVLTESDDKIGHSDQRLQWEDPLAEFYASARAERDDACLSSGEGENFSEGDEKDEKVVYGGPAPKRLTELMELHEAKMGDEDRWRAFSYNKSIRALRNYPKRLNSYAEARNIRGVGERTARKIEEILETGELRRIRYERTDEVKSTRLFQGIYGVGRSTAFKWYAAGCRTLDDISAGKFGVSLSRAQEIGIRFYDGANANFTPHTTLILQTDINDRMPRIEAKAIFDLIKPIGFNLFMSSVFQRASLLCSTLY</sequence>
<evidence type="ECO:0000259" key="3">
    <source>
        <dbReference type="PROSITE" id="PS50172"/>
    </source>
</evidence>
<dbReference type="InterPro" id="IPR018944">
    <property type="entry name" value="DNA_pol_lambd_fingers_domain"/>
</dbReference>